<organism evidence="1 2">
    <name type="scientific">Handroanthus impetiginosus</name>
    <dbReference type="NCBI Taxonomy" id="429701"/>
    <lineage>
        <taxon>Eukaryota</taxon>
        <taxon>Viridiplantae</taxon>
        <taxon>Streptophyta</taxon>
        <taxon>Embryophyta</taxon>
        <taxon>Tracheophyta</taxon>
        <taxon>Spermatophyta</taxon>
        <taxon>Magnoliopsida</taxon>
        <taxon>eudicotyledons</taxon>
        <taxon>Gunneridae</taxon>
        <taxon>Pentapetalae</taxon>
        <taxon>asterids</taxon>
        <taxon>lamiids</taxon>
        <taxon>Lamiales</taxon>
        <taxon>Bignoniaceae</taxon>
        <taxon>Crescentiina</taxon>
        <taxon>Tabebuia alliance</taxon>
        <taxon>Handroanthus</taxon>
    </lineage>
</organism>
<gene>
    <name evidence="1" type="ORF">CDL12_17973</name>
</gene>
<dbReference type="Proteomes" id="UP000231279">
    <property type="component" value="Unassembled WGS sequence"/>
</dbReference>
<sequence>MSVNGKILHHSHSFHGCHSSLRRENLRVGHPKILAFSSPLNCSQLSGLRLSSFPFHLGSCGGGISRLSLIRNCTPDNVLPDVPSNYAAESPKVNLCPYFLDLS</sequence>
<protein>
    <submittedName>
        <fullName evidence="1">Uncharacterized protein</fullName>
    </submittedName>
</protein>
<accession>A0A2G9GVX9</accession>
<dbReference type="AlphaFoldDB" id="A0A2G9GVX9"/>
<dbReference type="EMBL" id="NKXS01003537">
    <property type="protein sequence ID" value="PIN09446.1"/>
    <property type="molecule type" value="Genomic_DNA"/>
</dbReference>
<evidence type="ECO:0000313" key="1">
    <source>
        <dbReference type="EMBL" id="PIN09446.1"/>
    </source>
</evidence>
<keyword evidence="2" id="KW-1185">Reference proteome</keyword>
<evidence type="ECO:0000313" key="2">
    <source>
        <dbReference type="Proteomes" id="UP000231279"/>
    </source>
</evidence>
<reference evidence="2" key="1">
    <citation type="journal article" date="2018" name="Gigascience">
        <title>Genome assembly of the Pink Ipe (Handroanthus impetiginosus, Bignoniaceae), a highly valued, ecologically keystone Neotropical timber forest tree.</title>
        <authorList>
            <person name="Silva-Junior O.B."/>
            <person name="Grattapaglia D."/>
            <person name="Novaes E."/>
            <person name="Collevatti R.G."/>
        </authorList>
    </citation>
    <scope>NUCLEOTIDE SEQUENCE [LARGE SCALE GENOMIC DNA]</scope>
    <source>
        <strain evidence="2">cv. UFG-1</strain>
    </source>
</reference>
<comment type="caution">
    <text evidence="1">The sequence shown here is derived from an EMBL/GenBank/DDBJ whole genome shotgun (WGS) entry which is preliminary data.</text>
</comment>
<name>A0A2G9GVX9_9LAMI</name>
<proteinExistence type="predicted"/>